<sequence length="347" mass="40222">MELKEQKFGIEIEMTGITRAKAAEVTAEYFGTRVKYLGTYYDTYAAIDTEGRQWKFMSDSSIHAERKVNGSRVNADVEYRTEMVSPICRYEDIVTIQEIIRKLKEHGALTNKSCGIHVHINAEPFDARTLRNITNIMASKEDLIYKALGVSVERQHRWCQPVDTRFLDELNRRKPRSMEAVERIWYNGESRRDAHYDDSRYHCLNLHSVFQKGTVEFRLFNGTLHAGKIKAYIQFCLAIGAQALNQSCASRRKTQTSNEKYTFRTWLLRLGLNGEEFATARQHLLANLPGCIAWKDPAQAEAQKERMRQKREKELAERIQRQEIIHPIEELESAGEAQESSAFCMRM</sequence>
<proteinExistence type="predicted"/>
<dbReference type="PANTHER" id="PTHR36847:SF1">
    <property type="entry name" value="AMIDOLIGASE ENZYME"/>
    <property type="match status" value="1"/>
</dbReference>
<dbReference type="Pfam" id="PF12224">
    <property type="entry name" value="Amidoligase_2"/>
    <property type="match status" value="1"/>
</dbReference>
<protein>
    <submittedName>
        <fullName evidence="1">Amidoligase family protein</fullName>
    </submittedName>
</protein>
<evidence type="ECO:0000313" key="2">
    <source>
        <dbReference type="Proteomes" id="UP000649345"/>
    </source>
</evidence>
<dbReference type="InterPro" id="IPR022025">
    <property type="entry name" value="Amidoligase_2"/>
</dbReference>
<accession>A0A923LEG6</accession>
<dbReference type="PANTHER" id="PTHR36847">
    <property type="entry name" value="AMIDOLIGASE ENZYME"/>
    <property type="match status" value="1"/>
</dbReference>
<dbReference type="EMBL" id="JACOOR010000008">
    <property type="protein sequence ID" value="MBC5660777.1"/>
    <property type="molecule type" value="Genomic_DNA"/>
</dbReference>
<keyword evidence="2" id="KW-1185">Reference proteome</keyword>
<dbReference type="RefSeq" id="WP_117471972.1">
    <property type="nucleotide sequence ID" value="NZ_JACOOR010000008.1"/>
</dbReference>
<dbReference type="Proteomes" id="UP000649345">
    <property type="component" value="Unassembled WGS sequence"/>
</dbReference>
<comment type="caution">
    <text evidence="1">The sequence shown here is derived from an EMBL/GenBank/DDBJ whole genome shotgun (WGS) entry which is preliminary data.</text>
</comment>
<reference evidence="1" key="1">
    <citation type="submission" date="2020-08" db="EMBL/GenBank/DDBJ databases">
        <title>Genome public.</title>
        <authorList>
            <person name="Liu C."/>
            <person name="Sun Q."/>
        </authorList>
    </citation>
    <scope>NUCLEOTIDE SEQUENCE</scope>
    <source>
        <strain evidence="1">NSJ-68</strain>
    </source>
</reference>
<evidence type="ECO:0000313" key="1">
    <source>
        <dbReference type="EMBL" id="MBC5660777.1"/>
    </source>
</evidence>
<gene>
    <name evidence="1" type="ORF">H8S44_13500</name>
</gene>
<dbReference type="AlphaFoldDB" id="A0A923LEG6"/>
<name>A0A923LEG6_9FIRM</name>
<organism evidence="1 2">
    <name type="scientific">Anaerosacchariphilus hominis</name>
    <dbReference type="NCBI Taxonomy" id="2763017"/>
    <lineage>
        <taxon>Bacteria</taxon>
        <taxon>Bacillati</taxon>
        <taxon>Bacillota</taxon>
        <taxon>Clostridia</taxon>
        <taxon>Lachnospirales</taxon>
        <taxon>Lachnospiraceae</taxon>
        <taxon>Anaerosacchariphilus</taxon>
    </lineage>
</organism>